<accession>A0ABU9CEA1</accession>
<evidence type="ECO:0000313" key="1">
    <source>
        <dbReference type="EMBL" id="MEK8049024.1"/>
    </source>
</evidence>
<protein>
    <submittedName>
        <fullName evidence="1">DUF1801 domain-containing protein</fullName>
    </submittedName>
</protein>
<evidence type="ECO:0000313" key="2">
    <source>
        <dbReference type="Proteomes" id="UP001365405"/>
    </source>
</evidence>
<dbReference type="EMBL" id="JBBUTH010000001">
    <property type="protein sequence ID" value="MEK8049024.1"/>
    <property type="molecule type" value="Genomic_DNA"/>
</dbReference>
<dbReference type="SUPFAM" id="SSF159888">
    <property type="entry name" value="YdhG-like"/>
    <property type="match status" value="1"/>
</dbReference>
<dbReference type="RefSeq" id="WP_341408698.1">
    <property type="nucleotide sequence ID" value="NZ_JBBUTH010000001.1"/>
</dbReference>
<dbReference type="Proteomes" id="UP001365405">
    <property type="component" value="Unassembled WGS sequence"/>
</dbReference>
<reference evidence="1 2" key="1">
    <citation type="submission" date="2024-04" db="EMBL/GenBank/DDBJ databases">
        <title>Novel species of the genus Ideonella isolated from streams.</title>
        <authorList>
            <person name="Lu H."/>
        </authorList>
    </citation>
    <scope>NUCLEOTIDE SEQUENCE [LARGE SCALE GENOMIC DNA]</scope>
    <source>
        <strain evidence="1 2">DXS22W</strain>
    </source>
</reference>
<gene>
    <name evidence="1" type="ORF">AACH10_02115</name>
</gene>
<proteinExistence type="predicted"/>
<sequence>MDMRVTPRRAPLPAGARAHPLVLPDQLLDAWLELMPERQAHTTRAVHQAVMAASPLLVPSLKWGNLVYLNNGRPFLSLTPHRNATQLQLVHAAAGPRRAPKRVLRGPDPRTLRFRHSQPIDHTMLVEALRAVLRQFIK</sequence>
<name>A0ABU9CEA1_9BURK</name>
<organism evidence="1 2">
    <name type="scientific">Pseudaquabacterium inlustre</name>
    <dbReference type="NCBI Taxonomy" id="2984192"/>
    <lineage>
        <taxon>Bacteria</taxon>
        <taxon>Pseudomonadati</taxon>
        <taxon>Pseudomonadota</taxon>
        <taxon>Betaproteobacteria</taxon>
        <taxon>Burkholderiales</taxon>
        <taxon>Sphaerotilaceae</taxon>
        <taxon>Pseudaquabacterium</taxon>
    </lineage>
</organism>
<keyword evidence="2" id="KW-1185">Reference proteome</keyword>
<comment type="caution">
    <text evidence="1">The sequence shown here is derived from an EMBL/GenBank/DDBJ whole genome shotgun (WGS) entry which is preliminary data.</text>
</comment>